<gene>
    <name evidence="5" type="ORF">BOX15_Mlig024494g1</name>
</gene>
<dbReference type="InterPro" id="IPR011701">
    <property type="entry name" value="MFS"/>
</dbReference>
<feature type="transmembrane region" description="Helical" evidence="4">
    <location>
        <begin position="327"/>
        <end position="345"/>
    </location>
</feature>
<protein>
    <recommendedName>
        <fullName evidence="7">MFS domain-containing protein</fullName>
    </recommendedName>
</protein>
<feature type="transmembrane region" description="Helical" evidence="4">
    <location>
        <begin position="76"/>
        <end position="98"/>
    </location>
</feature>
<feature type="transmembrane region" description="Helical" evidence="4">
    <location>
        <begin position="381"/>
        <end position="406"/>
    </location>
</feature>
<keyword evidence="6" id="KW-1185">Reference proteome</keyword>
<dbReference type="EMBL" id="NIVC01000104">
    <property type="protein sequence ID" value="PAA90695.1"/>
    <property type="molecule type" value="Genomic_DNA"/>
</dbReference>
<dbReference type="GO" id="GO:0022857">
    <property type="term" value="F:transmembrane transporter activity"/>
    <property type="evidence" value="ECO:0007669"/>
    <property type="project" value="InterPro"/>
</dbReference>
<evidence type="ECO:0008006" key="7">
    <source>
        <dbReference type="Google" id="ProtNLM"/>
    </source>
</evidence>
<evidence type="ECO:0000256" key="1">
    <source>
        <dbReference type="ARBA" id="ARBA00022692"/>
    </source>
</evidence>
<evidence type="ECO:0000256" key="3">
    <source>
        <dbReference type="ARBA" id="ARBA00023136"/>
    </source>
</evidence>
<evidence type="ECO:0000256" key="4">
    <source>
        <dbReference type="SAM" id="Phobius"/>
    </source>
</evidence>
<feature type="transmembrane region" description="Helical" evidence="4">
    <location>
        <begin position="171"/>
        <end position="190"/>
    </location>
</feature>
<evidence type="ECO:0000313" key="5">
    <source>
        <dbReference type="EMBL" id="PAA90695.1"/>
    </source>
</evidence>
<dbReference type="Pfam" id="PF07690">
    <property type="entry name" value="MFS_1"/>
    <property type="match status" value="1"/>
</dbReference>
<feature type="transmembrane region" description="Helical" evidence="4">
    <location>
        <begin position="450"/>
        <end position="470"/>
    </location>
</feature>
<feature type="transmembrane region" description="Helical" evidence="4">
    <location>
        <begin position="286"/>
        <end position="307"/>
    </location>
</feature>
<evidence type="ECO:0000313" key="6">
    <source>
        <dbReference type="Proteomes" id="UP000215902"/>
    </source>
</evidence>
<comment type="caution">
    <text evidence="5">The sequence shown here is derived from an EMBL/GenBank/DDBJ whole genome shotgun (WGS) entry which is preliminary data.</text>
</comment>
<dbReference type="Proteomes" id="UP000215902">
    <property type="component" value="Unassembled WGS sequence"/>
</dbReference>
<reference evidence="5 6" key="1">
    <citation type="submission" date="2017-06" db="EMBL/GenBank/DDBJ databases">
        <title>A platform for efficient transgenesis in Macrostomum lignano, a flatworm model organism for stem cell research.</title>
        <authorList>
            <person name="Berezikov E."/>
        </authorList>
    </citation>
    <scope>NUCLEOTIDE SEQUENCE [LARGE SCALE GENOMIC DNA]</scope>
    <source>
        <strain evidence="5">DV1</strain>
        <tissue evidence="5">Whole organism</tissue>
    </source>
</reference>
<evidence type="ECO:0000256" key="2">
    <source>
        <dbReference type="ARBA" id="ARBA00022989"/>
    </source>
</evidence>
<dbReference type="PANTHER" id="PTHR23121">
    <property type="entry name" value="SODIUM-DEPENDENT GLUCOSE TRANSPORTER 1"/>
    <property type="match status" value="1"/>
</dbReference>
<feature type="transmembrane region" description="Helical" evidence="4">
    <location>
        <begin position="36"/>
        <end position="56"/>
    </location>
</feature>
<dbReference type="PANTHER" id="PTHR23121:SF9">
    <property type="entry name" value="SODIUM-DEPENDENT GLUCOSE TRANSPORTER 1"/>
    <property type="match status" value="1"/>
</dbReference>
<proteinExistence type="predicted"/>
<keyword evidence="1 4" id="KW-0812">Transmembrane</keyword>
<accession>A0A267GXF6</accession>
<sequence>MKQLSSDKDTSDSGEHDRVMKDENSWETLKPLLKRYWSVLPITWLLHLGLGLPISISGPTLPYLALNTGQSLGQVSIVYTVRSIIVCVTSIGVGLLLGRLSSSRSKLLLLLVGSFLGAGYAFLTPIANSPVTLILAQCLFGIGCGTVDTVNNMLVIFLFGPVLSRSFSHSLHFCVVIGGFLAPVLAQPFLLQMGDISGQTGSQQTDVCGNAKNVSANSSQPDVDLAPLKWPYIIVGSLHSIWIIGYAILLAINFQLVKFQSVSEKQADEQAVTVTSPNRMSRRRTAIIVGLFVLFYILHVGQENMFWSHLYSFGICSRRLKMTPADASLLSTIFFVGFLVSRAIGIVISRLFLPAKILLFQLTGCFIATVLLAILGESSHLAAYICCGMYGFCIAMVFPTGITWLASKIEVTGSLSSAWFIGAYVGNSTYPLAAGYLIATSATGPVAMMYLAAATSAAYLAVVGVMFFIAR</sequence>
<dbReference type="SUPFAM" id="SSF103473">
    <property type="entry name" value="MFS general substrate transporter"/>
    <property type="match status" value="1"/>
</dbReference>
<dbReference type="OrthoDB" id="546893at2759"/>
<name>A0A267GXF6_9PLAT</name>
<dbReference type="Gene3D" id="1.20.1250.20">
    <property type="entry name" value="MFS general substrate transporter like domains"/>
    <property type="match status" value="2"/>
</dbReference>
<feature type="transmembrane region" description="Helical" evidence="4">
    <location>
        <begin position="230"/>
        <end position="252"/>
    </location>
</feature>
<organism evidence="5 6">
    <name type="scientific">Macrostomum lignano</name>
    <dbReference type="NCBI Taxonomy" id="282301"/>
    <lineage>
        <taxon>Eukaryota</taxon>
        <taxon>Metazoa</taxon>
        <taxon>Spiralia</taxon>
        <taxon>Lophotrochozoa</taxon>
        <taxon>Platyhelminthes</taxon>
        <taxon>Rhabditophora</taxon>
        <taxon>Macrostomorpha</taxon>
        <taxon>Macrostomida</taxon>
        <taxon>Macrostomidae</taxon>
        <taxon>Macrostomum</taxon>
    </lineage>
</organism>
<feature type="transmembrane region" description="Helical" evidence="4">
    <location>
        <begin position="357"/>
        <end position="375"/>
    </location>
</feature>
<feature type="transmembrane region" description="Helical" evidence="4">
    <location>
        <begin position="418"/>
        <end position="438"/>
    </location>
</feature>
<keyword evidence="3 4" id="KW-0472">Membrane</keyword>
<keyword evidence="2 4" id="KW-1133">Transmembrane helix</keyword>
<dbReference type="AlphaFoldDB" id="A0A267GXF6"/>
<feature type="transmembrane region" description="Helical" evidence="4">
    <location>
        <begin position="133"/>
        <end position="159"/>
    </location>
</feature>
<dbReference type="InterPro" id="IPR036259">
    <property type="entry name" value="MFS_trans_sf"/>
</dbReference>
<feature type="transmembrane region" description="Helical" evidence="4">
    <location>
        <begin position="107"/>
        <end position="127"/>
    </location>
</feature>